<accession>A0A6J6XFM7</accession>
<dbReference type="InterPro" id="IPR037359">
    <property type="entry name" value="NST/OST"/>
</dbReference>
<proteinExistence type="predicted"/>
<dbReference type="AlphaFoldDB" id="A0A6J6XFM7"/>
<dbReference type="PANTHER" id="PTHR10605">
    <property type="entry name" value="HEPARAN SULFATE SULFOTRANSFERASE"/>
    <property type="match status" value="1"/>
</dbReference>
<reference evidence="4" key="1">
    <citation type="submission" date="2020-05" db="EMBL/GenBank/DDBJ databases">
        <authorList>
            <person name="Chiriac C."/>
            <person name="Salcher M."/>
            <person name="Ghai R."/>
            <person name="Kavagutti S V."/>
        </authorList>
    </citation>
    <scope>NUCLEOTIDE SEQUENCE</scope>
</reference>
<dbReference type="SUPFAM" id="SSF52540">
    <property type="entry name" value="P-loop containing nucleoside triphosphate hydrolases"/>
    <property type="match status" value="1"/>
</dbReference>
<organism evidence="4">
    <name type="scientific">freshwater metagenome</name>
    <dbReference type="NCBI Taxonomy" id="449393"/>
    <lineage>
        <taxon>unclassified sequences</taxon>
        <taxon>metagenomes</taxon>
        <taxon>ecological metagenomes</taxon>
    </lineage>
</organism>
<dbReference type="EMBL" id="CAFAAJ010000030">
    <property type="protein sequence ID" value="CAB4796210.1"/>
    <property type="molecule type" value="Genomic_DNA"/>
</dbReference>
<dbReference type="PANTHER" id="PTHR10605:SF56">
    <property type="entry name" value="BIFUNCTIONAL HEPARAN SULFATE N-DEACETYLASE_N-SULFOTRANSFERASE"/>
    <property type="match status" value="1"/>
</dbReference>
<dbReference type="Gene3D" id="3.40.50.300">
    <property type="entry name" value="P-loop containing nucleotide triphosphate hydrolases"/>
    <property type="match status" value="1"/>
</dbReference>
<dbReference type="InterPro" id="IPR000863">
    <property type="entry name" value="Sulfotransferase_dom"/>
</dbReference>
<feature type="domain" description="Sulfotransferase" evidence="3">
    <location>
        <begin position="24"/>
        <end position="214"/>
    </location>
</feature>
<dbReference type="InterPro" id="IPR027417">
    <property type="entry name" value="P-loop_NTPase"/>
</dbReference>
<name>A0A6J6XFM7_9ZZZZ</name>
<gene>
    <name evidence="4" type="ORF">UFOPK3001_00646</name>
</gene>
<evidence type="ECO:0000313" key="4">
    <source>
        <dbReference type="EMBL" id="CAB4796210.1"/>
    </source>
</evidence>
<protein>
    <submittedName>
        <fullName evidence="4">Unannotated protein</fullName>
    </submittedName>
</protein>
<dbReference type="GO" id="GO:0008146">
    <property type="term" value="F:sulfotransferase activity"/>
    <property type="evidence" value="ECO:0007669"/>
    <property type="project" value="InterPro"/>
</dbReference>
<dbReference type="Pfam" id="PF00685">
    <property type="entry name" value="Sulfotransfer_1"/>
    <property type="match status" value="1"/>
</dbReference>
<evidence type="ECO:0000256" key="2">
    <source>
        <dbReference type="ARBA" id="ARBA00023180"/>
    </source>
</evidence>
<evidence type="ECO:0000256" key="1">
    <source>
        <dbReference type="ARBA" id="ARBA00022679"/>
    </source>
</evidence>
<sequence length="281" mass="31779">MQDRDTTEGIADRDPAASRTLNAVILGAQRCGTTSFAQLLDTHPDVCLARGKEAHWFDDAQVQRDGVSTERWANRFSHYAGQPVLLDATPSYLYLPGCIEALYRHNPNLKVIAVLRDPAERARSQYAHERQRGVETGRYWQALQLESRRLAADRNPLAPNSPARVSSFRDRGRYSRQIGRLLEWFPDALVLRFDELVNESATTAQRVTEHLGVTPFPSPVTLKWLNRRRLSRPLSPLDALVRRSFRADMRATEDLLGWQRGSLASARLGRRSLRRPAGDAG</sequence>
<evidence type="ECO:0000259" key="3">
    <source>
        <dbReference type="Pfam" id="PF00685"/>
    </source>
</evidence>
<keyword evidence="2" id="KW-0325">Glycoprotein</keyword>
<keyword evidence="1" id="KW-0808">Transferase</keyword>